<protein>
    <submittedName>
        <fullName evidence="3">Dynamin family protein</fullName>
    </submittedName>
</protein>
<dbReference type="Pfam" id="PF00350">
    <property type="entry name" value="Dynamin_N"/>
    <property type="match status" value="1"/>
</dbReference>
<dbReference type="AlphaFoldDB" id="A0A1E3XAT4"/>
<dbReference type="PANTHER" id="PTHR43681:SF1">
    <property type="entry name" value="SARCALUMENIN"/>
    <property type="match status" value="1"/>
</dbReference>
<feature type="transmembrane region" description="Helical" evidence="1">
    <location>
        <begin position="482"/>
        <end position="500"/>
    </location>
</feature>
<dbReference type="Gene3D" id="3.40.50.300">
    <property type="entry name" value="P-loop containing nucleotide triphosphate hydrolases"/>
    <property type="match status" value="1"/>
</dbReference>
<sequence length="581" mass="67390">MLKVAKTSETQDSISHVAELLEDARKFFYRTGDVTIEKKVSEMASQINEPLYLIVAGEYNSGKSSLINALCGERILPDGPTPSTHKITLLSYGEATTSEEIDDHQCKITYPLEALKDITIVDTPGTNSIIAEHQKITEGFIHRAELVLFITSADHPFTESERVFLQLLKGKWGRKLLFVLNKIDLKEEEEVNEIISFIEKNFYRLFGFEPKIISVSTKDAYKAKTSDDDDLLQKSNIGKVENFIFEKMDYETKRDLKILSPLKYLLNVFDELKGDLDEKLSHSNTEIKSVEMFEKRLRNKRQDMGDYILKYKAEIHSTFTRFKEKVDNFLNYYVNVRAIITMKFAREKIDDKFKKEVFGFANPRSELERIINDGIEYVDRNNNVLWEMANDYIESEIALQRQINSDSPIRKERYFTARESEKHVNLKEYTKQFQELDEEIEGARVHRVAQSGFINFIVLEGLAVGIIISLTTFLAFIIPGTLGITVAVILAGIGLSVYPIKRRKYRNEFMKRLDAICERFNNLITFEFEKIVDRVIEDIGNKISSYRDTRWSEREEVNRQISDLKLLSERTKDLIRKSCHS</sequence>
<dbReference type="SUPFAM" id="SSF52540">
    <property type="entry name" value="P-loop containing nucleoside triphosphate hydrolases"/>
    <property type="match status" value="1"/>
</dbReference>
<name>A0A1E3XAT4_9BACT</name>
<keyword evidence="1" id="KW-0472">Membrane</keyword>
<dbReference type="Proteomes" id="UP000094056">
    <property type="component" value="Unassembled WGS sequence"/>
</dbReference>
<dbReference type="InterPro" id="IPR051943">
    <property type="entry name" value="TRAFAC_Dynamin-like_GTPase"/>
</dbReference>
<keyword evidence="1" id="KW-1133">Transmembrane helix</keyword>
<feature type="transmembrane region" description="Helical" evidence="1">
    <location>
        <begin position="453"/>
        <end position="476"/>
    </location>
</feature>
<organism evidence="3 4">
    <name type="scientific">Candidatus Scalindua rubra</name>
    <dbReference type="NCBI Taxonomy" id="1872076"/>
    <lineage>
        <taxon>Bacteria</taxon>
        <taxon>Pseudomonadati</taxon>
        <taxon>Planctomycetota</taxon>
        <taxon>Candidatus Brocadiia</taxon>
        <taxon>Candidatus Brocadiales</taxon>
        <taxon>Candidatus Scalinduaceae</taxon>
        <taxon>Candidatus Scalindua</taxon>
    </lineage>
</organism>
<gene>
    <name evidence="3" type="ORF">SCARUB_02128</name>
</gene>
<dbReference type="EMBL" id="MAYW01000050">
    <property type="protein sequence ID" value="ODS32745.1"/>
    <property type="molecule type" value="Genomic_DNA"/>
</dbReference>
<accession>A0A1E3XAT4</accession>
<comment type="caution">
    <text evidence="3">The sequence shown here is derived from an EMBL/GenBank/DDBJ whole genome shotgun (WGS) entry which is preliminary data.</text>
</comment>
<evidence type="ECO:0000313" key="3">
    <source>
        <dbReference type="EMBL" id="ODS32745.1"/>
    </source>
</evidence>
<dbReference type="CDD" id="cd09912">
    <property type="entry name" value="DLP_2"/>
    <property type="match status" value="1"/>
</dbReference>
<evidence type="ECO:0000313" key="4">
    <source>
        <dbReference type="Proteomes" id="UP000094056"/>
    </source>
</evidence>
<dbReference type="InterPro" id="IPR045063">
    <property type="entry name" value="Dynamin_N"/>
</dbReference>
<feature type="domain" description="Dynamin N-terminal" evidence="2">
    <location>
        <begin position="102"/>
        <end position="183"/>
    </location>
</feature>
<dbReference type="PANTHER" id="PTHR43681">
    <property type="entry name" value="TRANSMEMBRANE GTPASE FZO"/>
    <property type="match status" value="1"/>
</dbReference>
<reference evidence="3 4" key="1">
    <citation type="submission" date="2016-07" db="EMBL/GenBank/DDBJ databases">
        <title>Draft genome of Scalindua rubra, obtained from a brine-seawater interface in the Red Sea, sheds light on salt adaptation in anammox bacteria.</title>
        <authorList>
            <person name="Speth D.R."/>
            <person name="Lagkouvardos I."/>
            <person name="Wang Y."/>
            <person name="Qian P.-Y."/>
            <person name="Dutilh B.E."/>
            <person name="Jetten M.S."/>
        </authorList>
    </citation>
    <scope>NUCLEOTIDE SEQUENCE [LARGE SCALE GENOMIC DNA]</scope>
    <source>
        <strain evidence="3">BSI-1</strain>
    </source>
</reference>
<dbReference type="InterPro" id="IPR027417">
    <property type="entry name" value="P-loop_NTPase"/>
</dbReference>
<evidence type="ECO:0000259" key="2">
    <source>
        <dbReference type="Pfam" id="PF00350"/>
    </source>
</evidence>
<keyword evidence="1" id="KW-0812">Transmembrane</keyword>
<proteinExistence type="predicted"/>
<evidence type="ECO:0000256" key="1">
    <source>
        <dbReference type="SAM" id="Phobius"/>
    </source>
</evidence>